<evidence type="ECO:0000313" key="2">
    <source>
        <dbReference type="EMBL" id="PZF74413.1"/>
    </source>
</evidence>
<name>A0A2W2C2T0_9BACT</name>
<feature type="transmembrane region" description="Helical" evidence="1">
    <location>
        <begin position="37"/>
        <end position="55"/>
    </location>
</feature>
<proteinExistence type="predicted"/>
<keyword evidence="1" id="KW-1133">Transmembrane helix</keyword>
<dbReference type="AlphaFoldDB" id="A0A2W2C2T0"/>
<dbReference type="EMBL" id="QKTW01000003">
    <property type="protein sequence ID" value="PZF74413.1"/>
    <property type="molecule type" value="Genomic_DNA"/>
</dbReference>
<dbReference type="RefSeq" id="WP_110997251.1">
    <property type="nucleotide sequence ID" value="NZ_QKTW01000003.1"/>
</dbReference>
<organism evidence="2 3">
    <name type="scientific">Taibaiella soli</name>
    <dbReference type="NCBI Taxonomy" id="1649169"/>
    <lineage>
        <taxon>Bacteria</taxon>
        <taxon>Pseudomonadati</taxon>
        <taxon>Bacteroidota</taxon>
        <taxon>Chitinophagia</taxon>
        <taxon>Chitinophagales</taxon>
        <taxon>Chitinophagaceae</taxon>
        <taxon>Taibaiella</taxon>
    </lineage>
</organism>
<keyword evidence="1" id="KW-0812">Transmembrane</keyword>
<feature type="transmembrane region" description="Helical" evidence="1">
    <location>
        <begin position="12"/>
        <end position="31"/>
    </location>
</feature>
<evidence type="ECO:0000313" key="3">
    <source>
        <dbReference type="Proteomes" id="UP000248745"/>
    </source>
</evidence>
<evidence type="ECO:0000256" key="1">
    <source>
        <dbReference type="SAM" id="Phobius"/>
    </source>
</evidence>
<reference evidence="2 3" key="1">
    <citation type="submission" date="2018-06" db="EMBL/GenBank/DDBJ databases">
        <title>Mucibacter soli gen. nov., sp. nov., a new member of the family Chitinophagaceae producing mucin.</title>
        <authorList>
            <person name="Kim M.-K."/>
            <person name="Park S."/>
            <person name="Kim T.-S."/>
            <person name="Joung Y."/>
            <person name="Han J.-H."/>
            <person name="Kim S.B."/>
        </authorList>
    </citation>
    <scope>NUCLEOTIDE SEQUENCE [LARGE SCALE GENOMIC DNA]</scope>
    <source>
        <strain evidence="2 3">R1-15</strain>
    </source>
</reference>
<sequence>MFRKLSKVSARSIVLWALFSLDVMILTGALLSSHEELWLLSAVLSLGILSLFAAWKEEECQNLNDEDE</sequence>
<keyword evidence="3" id="KW-1185">Reference proteome</keyword>
<protein>
    <submittedName>
        <fullName evidence="2">Uncharacterized protein</fullName>
    </submittedName>
</protein>
<accession>A0A2W2C2T0</accession>
<dbReference type="Proteomes" id="UP000248745">
    <property type="component" value="Unassembled WGS sequence"/>
</dbReference>
<comment type="caution">
    <text evidence="2">The sequence shown here is derived from an EMBL/GenBank/DDBJ whole genome shotgun (WGS) entry which is preliminary data.</text>
</comment>
<keyword evidence="1" id="KW-0472">Membrane</keyword>
<gene>
    <name evidence="2" type="ORF">DN068_02205</name>
</gene>